<feature type="compositionally biased region" description="Low complexity" evidence="1">
    <location>
        <begin position="460"/>
        <end position="473"/>
    </location>
</feature>
<feature type="compositionally biased region" description="Polar residues" evidence="1">
    <location>
        <begin position="283"/>
        <end position="296"/>
    </location>
</feature>
<keyword evidence="3" id="KW-1185">Reference proteome</keyword>
<feature type="compositionally biased region" description="Low complexity" evidence="1">
    <location>
        <begin position="442"/>
        <end position="453"/>
    </location>
</feature>
<feature type="region of interest" description="Disordered" evidence="1">
    <location>
        <begin position="1"/>
        <end position="228"/>
    </location>
</feature>
<dbReference type="EMBL" id="JARJCN010000029">
    <property type="protein sequence ID" value="KAJ7087273.1"/>
    <property type="molecule type" value="Genomic_DNA"/>
</dbReference>
<feature type="compositionally biased region" description="Basic and acidic residues" evidence="1">
    <location>
        <begin position="609"/>
        <end position="618"/>
    </location>
</feature>
<evidence type="ECO:0000256" key="1">
    <source>
        <dbReference type="SAM" id="MobiDB-lite"/>
    </source>
</evidence>
<accession>A0AAD6U3L7</accession>
<evidence type="ECO:0000313" key="3">
    <source>
        <dbReference type="Proteomes" id="UP001222325"/>
    </source>
</evidence>
<proteinExistence type="predicted"/>
<evidence type="ECO:0000313" key="2">
    <source>
        <dbReference type="EMBL" id="KAJ7087273.1"/>
    </source>
</evidence>
<gene>
    <name evidence="2" type="ORF">B0H15DRAFT_305801</name>
</gene>
<feature type="compositionally biased region" description="Basic and acidic residues" evidence="1">
    <location>
        <begin position="660"/>
        <end position="669"/>
    </location>
</feature>
<feature type="compositionally biased region" description="Low complexity" evidence="1">
    <location>
        <begin position="620"/>
        <end position="641"/>
    </location>
</feature>
<feature type="region of interest" description="Disordered" evidence="1">
    <location>
        <begin position="431"/>
        <end position="679"/>
    </location>
</feature>
<sequence>MSRGKQCLHLPAVRPLDNSPERPLPAIPPSDSHSPSMGSKFVAHFAPSRQKLLKLSPRKPARPPTNEHPSDTLSPPQPASRGTSIDSTSSENRSPTPRPSQPTITVSLPPDNLEGYEGMFTLPTATSQNAAEDPQLTPTAASSDIPRHFPSPQLSDADAREEATTVKHRSPRSPAHERSPCRASRISRRTTVRQLDVDSTDAEDSEAVVSDSPKPSPRMDVGPTPVVEKRRTLATVPYSYSENLRAFQPRLIMKSASERPHRPTFPPPPPPTNPPSSALPVIPSSQTIPSRKSTGSPPLASLGSRRQRATTLSSVPSSPIPSPPGSTTFARNIAKSISEANTPAAALAKKVTEESLSKENFDMEKASADQLRQALALRNHQFDELASYLLKITQAHVAEKHALLNKVAALEQEATRRESEIKGLTWLVTNNTTRPGMGVGMSSAASRSTSTLSDVERTASKPSSSPKLPPSRSYAAEDSGAESHQTTSGAEESYKESGPESVWGESSSPSGARKVKRNHTLMSSFYRTSAKGARQGTDSPVPAPLTYSPSPSTKRSSISSFGSSSTSSLSLGTLSPATTVSSLGAIPESSAPVSSQDPAVAAAILATENQREKEERRASRASNRLSASSVTAPSASASYAANLKRSRPPSIAQVLAQSPKMEHGRDKLRFYGTSGSQSS</sequence>
<comment type="caution">
    <text evidence="2">The sequence shown here is derived from an EMBL/GenBank/DDBJ whole genome shotgun (WGS) entry which is preliminary data.</text>
</comment>
<feature type="compositionally biased region" description="Pro residues" evidence="1">
    <location>
        <begin position="263"/>
        <end position="274"/>
    </location>
</feature>
<feature type="compositionally biased region" description="Low complexity" evidence="1">
    <location>
        <begin position="548"/>
        <end position="575"/>
    </location>
</feature>
<organism evidence="2 3">
    <name type="scientific">Mycena belliarum</name>
    <dbReference type="NCBI Taxonomy" id="1033014"/>
    <lineage>
        <taxon>Eukaryota</taxon>
        <taxon>Fungi</taxon>
        <taxon>Dikarya</taxon>
        <taxon>Basidiomycota</taxon>
        <taxon>Agaricomycotina</taxon>
        <taxon>Agaricomycetes</taxon>
        <taxon>Agaricomycetidae</taxon>
        <taxon>Agaricales</taxon>
        <taxon>Marasmiineae</taxon>
        <taxon>Mycenaceae</taxon>
        <taxon>Mycena</taxon>
    </lineage>
</organism>
<name>A0AAD6U3L7_9AGAR</name>
<feature type="region of interest" description="Disordered" evidence="1">
    <location>
        <begin position="244"/>
        <end position="327"/>
    </location>
</feature>
<feature type="compositionally biased region" description="Polar residues" evidence="1">
    <location>
        <begin position="123"/>
        <end position="142"/>
    </location>
</feature>
<reference evidence="2" key="1">
    <citation type="submission" date="2023-03" db="EMBL/GenBank/DDBJ databases">
        <title>Massive genome expansion in bonnet fungi (Mycena s.s.) driven by repeated elements and novel gene families across ecological guilds.</title>
        <authorList>
            <consortium name="Lawrence Berkeley National Laboratory"/>
            <person name="Harder C.B."/>
            <person name="Miyauchi S."/>
            <person name="Viragh M."/>
            <person name="Kuo A."/>
            <person name="Thoen E."/>
            <person name="Andreopoulos B."/>
            <person name="Lu D."/>
            <person name="Skrede I."/>
            <person name="Drula E."/>
            <person name="Henrissat B."/>
            <person name="Morin E."/>
            <person name="Kohler A."/>
            <person name="Barry K."/>
            <person name="LaButti K."/>
            <person name="Morin E."/>
            <person name="Salamov A."/>
            <person name="Lipzen A."/>
            <person name="Mereny Z."/>
            <person name="Hegedus B."/>
            <person name="Baldrian P."/>
            <person name="Stursova M."/>
            <person name="Weitz H."/>
            <person name="Taylor A."/>
            <person name="Grigoriev I.V."/>
            <person name="Nagy L.G."/>
            <person name="Martin F."/>
            <person name="Kauserud H."/>
        </authorList>
    </citation>
    <scope>NUCLEOTIDE SEQUENCE</scope>
    <source>
        <strain evidence="2">CBHHK173m</strain>
    </source>
</reference>
<protein>
    <submittedName>
        <fullName evidence="2">Uncharacterized protein</fullName>
    </submittedName>
</protein>
<dbReference type="AlphaFoldDB" id="A0AAD6U3L7"/>
<feature type="compositionally biased region" description="Polar residues" evidence="1">
    <location>
        <begin position="80"/>
        <end position="106"/>
    </location>
</feature>
<dbReference type="Proteomes" id="UP001222325">
    <property type="component" value="Unassembled WGS sequence"/>
</dbReference>